<evidence type="ECO:0000313" key="1">
    <source>
        <dbReference type="EMBL" id="QFW66638.1"/>
    </source>
</evidence>
<proteinExistence type="predicted"/>
<dbReference type="EMBL" id="KY315531">
    <property type="protein sequence ID" value="QFW66626.1"/>
    <property type="molecule type" value="Genomic_DNA"/>
</dbReference>
<organism evidence="1">
    <name type="scientific">Human betaherpesvirus 6</name>
    <dbReference type="NCBI Taxonomy" id="10368"/>
    <lineage>
        <taxon>Viruses</taxon>
        <taxon>Duplodnaviria</taxon>
        <taxon>Heunggongvirae</taxon>
        <taxon>Peploviricota</taxon>
        <taxon>Herviviricetes</taxon>
        <taxon>Herpesvirales</taxon>
        <taxon>Orthoherpesviridae</taxon>
        <taxon>Betaherpesvirinae</taxon>
        <taxon>Roseolovirus</taxon>
    </lineage>
</organism>
<name>A0A5P9U978_9BETA</name>
<protein>
    <submittedName>
        <fullName evidence="1">Uncharacterized protein</fullName>
    </submittedName>
</protein>
<evidence type="ECO:0000313" key="2">
    <source>
        <dbReference type="EMBL" id="QFX28755.1"/>
    </source>
</evidence>
<reference evidence="1" key="1">
    <citation type="journal article" date="2018" name="BMC Genomics">
        <title>Comparative genomic, transcriptomic, and proteomic reannotation of human herpesvirus 6.</title>
        <authorList>
            <person name="Greninger A.L."/>
            <person name="Knudsen G.M."/>
            <person name="Roychoudhury P."/>
            <person name="Hanson D.J."/>
            <person name="Sedlak R.H."/>
            <person name="Xie H."/>
            <person name="Guan J."/>
            <person name="Nguyen T."/>
            <person name="Peddu V."/>
            <person name="Boeckh M."/>
            <person name="Huang M.L."/>
            <person name="Cook L."/>
            <person name="Depledge D.P."/>
            <person name="Zerr D.M."/>
            <person name="Koelle D.M."/>
            <person name="Gantt S."/>
            <person name="Yoshikawa T."/>
            <person name="Caserta M."/>
            <person name="Hill J.A."/>
            <person name="Jerome K.R."/>
        </authorList>
    </citation>
    <scope>NUCLEOTIDE SEQUENCE</scope>
    <source>
        <strain evidence="1">HP23A7</strain>
        <strain evidence="2">HP94B11</strain>
    </source>
</reference>
<sequence length="73" mass="8236">MESTCAGIHGYRIVDKKNHKKITITGLHSASRLRGRRPSSALPVDDPARHRLHYVSSPLLVFILVFRYSPPLT</sequence>
<dbReference type="EMBL" id="KY315531">
    <property type="protein sequence ID" value="QFW66638.1"/>
    <property type="molecule type" value="Genomic_DNA"/>
</dbReference>
<accession>A0A5P9U978</accession>
<dbReference type="EMBL" id="KY315549">
    <property type="protein sequence ID" value="QFX28755.1"/>
    <property type="molecule type" value="Genomic_DNA"/>
</dbReference>